<dbReference type="GO" id="GO:0009451">
    <property type="term" value="P:RNA modification"/>
    <property type="evidence" value="ECO:0007669"/>
    <property type="project" value="InterPro"/>
</dbReference>
<dbReference type="FunFam" id="1.25.40.10:FF:000557">
    <property type="entry name" value="Pentatricopeptide repeat-containing protein, chloroplastic"/>
    <property type="match status" value="1"/>
</dbReference>
<dbReference type="InterPro" id="IPR046960">
    <property type="entry name" value="PPR_At4g14850-like_plant"/>
</dbReference>
<dbReference type="FunFam" id="1.25.40.10:FF:000184">
    <property type="entry name" value="Pentatricopeptide repeat-containing protein, chloroplastic"/>
    <property type="match status" value="1"/>
</dbReference>
<keyword evidence="1" id="KW-0677">Repeat</keyword>
<dbReference type="PANTHER" id="PTHR47926:SF528">
    <property type="entry name" value="PENTATRICOPEPTIDE REPEAT-CONTAINING PROTEIN"/>
    <property type="match status" value="1"/>
</dbReference>
<feature type="repeat" description="PPR" evidence="2">
    <location>
        <begin position="208"/>
        <end position="242"/>
    </location>
</feature>
<evidence type="ECO:0000313" key="3">
    <source>
        <dbReference type="EMBL" id="RWR95650.1"/>
    </source>
</evidence>
<dbReference type="PANTHER" id="PTHR47926">
    <property type="entry name" value="PENTATRICOPEPTIDE REPEAT-CONTAINING PROTEIN"/>
    <property type="match status" value="1"/>
</dbReference>
<dbReference type="FunFam" id="1.25.40.10:FF:000409">
    <property type="entry name" value="Pentatricopeptide repeat-containing protein, chloroplastic"/>
    <property type="match status" value="1"/>
</dbReference>
<dbReference type="Proteomes" id="UP000283530">
    <property type="component" value="Unassembled WGS sequence"/>
</dbReference>
<dbReference type="Pfam" id="PF13041">
    <property type="entry name" value="PPR_2"/>
    <property type="match status" value="4"/>
</dbReference>
<dbReference type="InterPro" id="IPR011990">
    <property type="entry name" value="TPR-like_helical_dom_sf"/>
</dbReference>
<dbReference type="STRING" id="337451.A0A3S4PWB4"/>
<proteinExistence type="predicted"/>
<dbReference type="Gene3D" id="1.25.40.10">
    <property type="entry name" value="Tetratricopeptide repeat domain"/>
    <property type="match status" value="4"/>
</dbReference>
<dbReference type="PROSITE" id="PS51375">
    <property type="entry name" value="PPR"/>
    <property type="match status" value="5"/>
</dbReference>
<comment type="caution">
    <text evidence="3">The sequence shown here is derived from an EMBL/GenBank/DDBJ whole genome shotgun (WGS) entry which is preliminary data.</text>
</comment>
<feature type="repeat" description="PPR" evidence="2">
    <location>
        <begin position="278"/>
        <end position="312"/>
    </location>
</feature>
<dbReference type="InterPro" id="IPR002885">
    <property type="entry name" value="PPR_rpt"/>
</dbReference>
<dbReference type="EMBL" id="QPKB01000011">
    <property type="protein sequence ID" value="RWR95650.1"/>
    <property type="molecule type" value="Genomic_DNA"/>
</dbReference>
<dbReference type="AlphaFoldDB" id="A0A3S4PWB4"/>
<dbReference type="OrthoDB" id="185373at2759"/>
<evidence type="ECO:0000256" key="1">
    <source>
        <dbReference type="ARBA" id="ARBA00022737"/>
    </source>
</evidence>
<sequence length="670" mass="74865">MLLSLNRLAVGSRQNSLFLFLVTFHTLPPAKSPSNPKFKSPSLPNLHSLLDKCSNMKELKQVHAQIILNGLVQEILTVGKLIAFCATSNAGDLQYGRFVFDRIAEPNKFMYNSLIRGYSNSSNPIEALFLYQQMMSGGLFPNQFTFPFVLKACAFELAFVEALVIHDHVIKLGFGSQVFVLNALLHVYGVCGSIQYARNLFDDIPEKNLVSWNSMIGGYSRMGCCKEAFSLFRVMRDMGIEPDNFTLISLLSVCSQTGRFDLGRVIHSYIETKGVEIDLFVKNALVDMYAKCGDLVSAKTLFDRMQEKNVVSWTSMVGAYARYGLLDLARSKFNKMPEKNVVSWNSMISYYIQHELFSEAKDLFAQMQASNVLPDEATLVNVLTACSQIGDLVMGQKIHHYICNNNIKPSVTLCNSLIDMYAKCGLLNTASNLFIQMPERNVVSWNVMIGALAMHGRAVSAVDLFVRMQSDSVSPDGITFVGLLCACSHGGLFDAGQYYFEAMNPVYGVPHEIEHYACMVDLLGRRGRLKEAVQLIGGMPMKPDVVVWGALLGACRVHANVKIGGLVLKQLLELEPYIGGLYTLISNIYCEANRWEDAKNIRKLMTERGFRKCRALSLIEVDDSVHEFLVDDKRHENSSNIYSLLDQLTDHTRSAGYLLNKSITSLDVDE</sequence>
<keyword evidence="4" id="KW-1185">Reference proteome</keyword>
<reference evidence="3 4" key="1">
    <citation type="journal article" date="2019" name="Nat. Plants">
        <title>Stout camphor tree genome fills gaps in understanding of flowering plant genome evolution.</title>
        <authorList>
            <person name="Chaw S.M."/>
            <person name="Liu Y.C."/>
            <person name="Wu Y.W."/>
            <person name="Wang H.Y."/>
            <person name="Lin C.I."/>
            <person name="Wu C.S."/>
            <person name="Ke H.M."/>
            <person name="Chang L.Y."/>
            <person name="Hsu C.Y."/>
            <person name="Yang H.T."/>
            <person name="Sudianto E."/>
            <person name="Hsu M.H."/>
            <person name="Wu K.P."/>
            <person name="Wang L.N."/>
            <person name="Leebens-Mack J.H."/>
            <person name="Tsai I.J."/>
        </authorList>
    </citation>
    <scope>NUCLEOTIDE SEQUENCE [LARGE SCALE GENOMIC DNA]</scope>
    <source>
        <strain evidence="4">cv. Chaw 1501</strain>
        <tissue evidence="3">Young leaves</tissue>
    </source>
</reference>
<protein>
    <submittedName>
        <fullName evidence="3">Pentatricopeptide repeat-containing protein, mitochondrial-like protein</fullName>
    </submittedName>
</protein>
<feature type="repeat" description="PPR" evidence="2">
    <location>
        <begin position="340"/>
        <end position="374"/>
    </location>
</feature>
<feature type="repeat" description="PPR" evidence="2">
    <location>
        <begin position="441"/>
        <end position="475"/>
    </location>
</feature>
<accession>A0A3S4PWB4</accession>
<dbReference type="FunFam" id="1.25.40.10:FF:000348">
    <property type="entry name" value="Pentatricopeptide repeat-containing protein chloroplastic"/>
    <property type="match status" value="1"/>
</dbReference>
<dbReference type="Pfam" id="PF01535">
    <property type="entry name" value="PPR"/>
    <property type="match status" value="2"/>
</dbReference>
<name>A0A3S4PWB4_9MAGN</name>
<gene>
    <name evidence="3" type="ORF">CKAN_02500400</name>
</gene>
<evidence type="ECO:0000313" key="4">
    <source>
        <dbReference type="Proteomes" id="UP000283530"/>
    </source>
</evidence>
<feature type="repeat" description="PPR" evidence="2">
    <location>
        <begin position="107"/>
        <end position="141"/>
    </location>
</feature>
<dbReference type="Pfam" id="PF20431">
    <property type="entry name" value="E_motif"/>
    <property type="match status" value="1"/>
</dbReference>
<dbReference type="InterPro" id="IPR046848">
    <property type="entry name" value="E_motif"/>
</dbReference>
<organism evidence="3 4">
    <name type="scientific">Cinnamomum micranthum f. kanehirae</name>
    <dbReference type="NCBI Taxonomy" id="337451"/>
    <lineage>
        <taxon>Eukaryota</taxon>
        <taxon>Viridiplantae</taxon>
        <taxon>Streptophyta</taxon>
        <taxon>Embryophyta</taxon>
        <taxon>Tracheophyta</taxon>
        <taxon>Spermatophyta</taxon>
        <taxon>Magnoliopsida</taxon>
        <taxon>Magnoliidae</taxon>
        <taxon>Laurales</taxon>
        <taxon>Lauraceae</taxon>
        <taxon>Cinnamomum</taxon>
    </lineage>
</organism>
<dbReference type="NCBIfam" id="TIGR00756">
    <property type="entry name" value="PPR"/>
    <property type="match status" value="6"/>
</dbReference>
<dbReference type="GO" id="GO:0003729">
    <property type="term" value="F:mRNA binding"/>
    <property type="evidence" value="ECO:0007669"/>
    <property type="project" value="UniProtKB-ARBA"/>
</dbReference>
<evidence type="ECO:0000256" key="2">
    <source>
        <dbReference type="PROSITE-ProRule" id="PRU00708"/>
    </source>
</evidence>